<name>A0A2J6PFF1_9HELO</name>
<dbReference type="EMBL" id="KZ613543">
    <property type="protein sequence ID" value="PMD12709.1"/>
    <property type="molecule type" value="Genomic_DNA"/>
</dbReference>
<dbReference type="STRING" id="1745343.A0A2J6PFF1"/>
<feature type="region of interest" description="Disordered" evidence="1">
    <location>
        <begin position="274"/>
        <end position="301"/>
    </location>
</feature>
<dbReference type="Proteomes" id="UP000235672">
    <property type="component" value="Unassembled WGS sequence"/>
</dbReference>
<organism evidence="2 3">
    <name type="scientific">Hyaloscypha hepaticicola</name>
    <dbReference type="NCBI Taxonomy" id="2082293"/>
    <lineage>
        <taxon>Eukaryota</taxon>
        <taxon>Fungi</taxon>
        <taxon>Dikarya</taxon>
        <taxon>Ascomycota</taxon>
        <taxon>Pezizomycotina</taxon>
        <taxon>Leotiomycetes</taxon>
        <taxon>Helotiales</taxon>
        <taxon>Hyaloscyphaceae</taxon>
        <taxon>Hyaloscypha</taxon>
    </lineage>
</organism>
<protein>
    <submittedName>
        <fullName evidence="2">Uncharacterized protein</fullName>
    </submittedName>
</protein>
<evidence type="ECO:0000313" key="3">
    <source>
        <dbReference type="Proteomes" id="UP000235672"/>
    </source>
</evidence>
<keyword evidence="3" id="KW-1185">Reference proteome</keyword>
<gene>
    <name evidence="2" type="ORF">NA56DRAFT_586753</name>
</gene>
<proteinExistence type="predicted"/>
<evidence type="ECO:0000313" key="2">
    <source>
        <dbReference type="EMBL" id="PMD12709.1"/>
    </source>
</evidence>
<dbReference type="OrthoDB" id="3527108at2759"/>
<accession>A0A2J6PFF1</accession>
<evidence type="ECO:0000256" key="1">
    <source>
        <dbReference type="SAM" id="MobiDB-lite"/>
    </source>
</evidence>
<sequence>MQTRHDFPKIASWNRPPVTHVKEKTPLFIGFTRNWPLLQQVVLSYITSGWPPSDIYVVENTGTLHSNKKGLLSLQNPFFLNHTRLDLFGVNVLITPTLLTFSQLQTFYLFTAVERGWDYFFWSHMDVIITTNEYHEGSFYSRVVEVLQETLTPSWLGDQKDWAIRFYAYDWLALNHVQAFINLGGWDTFISYYTADCDMHERIKMENIKMATADAGNVSDVGTSIDLSLLFRKKIDPNLPPKTAADLDALEDDERAGKGYVQLTKAVQDAVEDKKNPKHIRNSWQEQQSGGKGEPFYREPHGFSDNLERAVQYGIQSFESKWGGHKGCGLPGFNTEDAWMLESTTIPPT</sequence>
<reference evidence="2 3" key="1">
    <citation type="submission" date="2016-05" db="EMBL/GenBank/DDBJ databases">
        <title>A degradative enzymes factory behind the ericoid mycorrhizal symbiosis.</title>
        <authorList>
            <consortium name="DOE Joint Genome Institute"/>
            <person name="Martino E."/>
            <person name="Morin E."/>
            <person name="Grelet G."/>
            <person name="Kuo A."/>
            <person name="Kohler A."/>
            <person name="Daghino S."/>
            <person name="Barry K."/>
            <person name="Choi C."/>
            <person name="Cichocki N."/>
            <person name="Clum A."/>
            <person name="Copeland A."/>
            <person name="Hainaut M."/>
            <person name="Haridas S."/>
            <person name="Labutti K."/>
            <person name="Lindquist E."/>
            <person name="Lipzen A."/>
            <person name="Khouja H.-R."/>
            <person name="Murat C."/>
            <person name="Ohm R."/>
            <person name="Olson A."/>
            <person name="Spatafora J."/>
            <person name="Veneault-Fourrey C."/>
            <person name="Henrissat B."/>
            <person name="Grigoriev I."/>
            <person name="Martin F."/>
            <person name="Perotto S."/>
        </authorList>
    </citation>
    <scope>NUCLEOTIDE SEQUENCE [LARGE SCALE GENOMIC DNA]</scope>
    <source>
        <strain evidence="2 3">UAMH 7357</strain>
    </source>
</reference>
<dbReference type="AlphaFoldDB" id="A0A2J6PFF1"/>